<sequence length="107" mass="11560">MPGCLSCEGRSCPSSCPESWMLGDSAWAPAPAFLESLVLPLTRVSAVFHRRGKVCPQGTGMRPAYLERPDMQTGDVGGNLMPGFLGPDPSNLPTFLGTYRDFAIHFE</sequence>
<evidence type="ECO:0000313" key="2">
    <source>
        <dbReference type="Proteomes" id="UP001176941"/>
    </source>
</evidence>
<organism evidence="1 2">
    <name type="scientific">Rangifer tarandus platyrhynchus</name>
    <name type="common">Svalbard reindeer</name>
    <dbReference type="NCBI Taxonomy" id="3082113"/>
    <lineage>
        <taxon>Eukaryota</taxon>
        <taxon>Metazoa</taxon>
        <taxon>Chordata</taxon>
        <taxon>Craniata</taxon>
        <taxon>Vertebrata</taxon>
        <taxon>Euteleostomi</taxon>
        <taxon>Mammalia</taxon>
        <taxon>Eutheria</taxon>
        <taxon>Laurasiatheria</taxon>
        <taxon>Artiodactyla</taxon>
        <taxon>Ruminantia</taxon>
        <taxon>Pecora</taxon>
        <taxon>Cervidae</taxon>
        <taxon>Odocoileinae</taxon>
        <taxon>Rangifer</taxon>
    </lineage>
</organism>
<proteinExistence type="predicted"/>
<accession>A0ABN8Z2X1</accession>
<dbReference type="Proteomes" id="UP001176941">
    <property type="component" value="Chromosome 28"/>
</dbReference>
<keyword evidence="2" id="KW-1185">Reference proteome</keyword>
<evidence type="ECO:0000313" key="1">
    <source>
        <dbReference type="EMBL" id="CAI9168124.1"/>
    </source>
</evidence>
<name>A0ABN8Z2X1_RANTA</name>
<gene>
    <name evidence="1" type="ORF">MRATA1EN1_LOCUS17086</name>
</gene>
<protein>
    <submittedName>
        <fullName evidence="1">Uncharacterized protein</fullName>
    </submittedName>
</protein>
<dbReference type="EMBL" id="OX459964">
    <property type="protein sequence ID" value="CAI9168124.1"/>
    <property type="molecule type" value="Genomic_DNA"/>
</dbReference>
<reference evidence="1" key="1">
    <citation type="submission" date="2023-04" db="EMBL/GenBank/DDBJ databases">
        <authorList>
            <consortium name="ELIXIR-Norway"/>
        </authorList>
    </citation>
    <scope>NUCLEOTIDE SEQUENCE [LARGE SCALE GENOMIC DNA]</scope>
</reference>